<dbReference type="Proteomes" id="UP001169063">
    <property type="component" value="Unassembled WGS sequence"/>
</dbReference>
<keyword evidence="3" id="KW-1185">Reference proteome</keyword>
<comment type="caution">
    <text evidence="2">The sequence shown here is derived from an EMBL/GenBank/DDBJ whole genome shotgun (WGS) entry which is preliminary data.</text>
</comment>
<protein>
    <recommendedName>
        <fullName evidence="4">DUF2909 domain-containing protein</fullName>
    </recommendedName>
</protein>
<organism evidence="2 3">
    <name type="scientific">Peiella sedimenti</name>
    <dbReference type="NCBI Taxonomy" id="3061083"/>
    <lineage>
        <taxon>Bacteria</taxon>
        <taxon>Pseudomonadati</taxon>
        <taxon>Pseudomonadota</taxon>
        <taxon>Alphaproteobacteria</taxon>
        <taxon>Caulobacterales</taxon>
        <taxon>Caulobacteraceae</taxon>
        <taxon>Peiella</taxon>
    </lineage>
</organism>
<evidence type="ECO:0000313" key="3">
    <source>
        <dbReference type="Proteomes" id="UP001169063"/>
    </source>
</evidence>
<dbReference type="RefSeq" id="WP_302108328.1">
    <property type="nucleotide sequence ID" value="NZ_JAUKTR010000001.1"/>
</dbReference>
<feature type="transmembrane region" description="Helical" evidence="1">
    <location>
        <begin position="37"/>
        <end position="58"/>
    </location>
</feature>
<gene>
    <name evidence="2" type="ORF">Q0812_00465</name>
</gene>
<reference evidence="2" key="1">
    <citation type="submission" date="2023-07" db="EMBL/GenBank/DDBJ databases">
        <title>Brevundimonas soil sp. nov., isolated from the soil of chemical plant.</title>
        <authorList>
            <person name="Wu N."/>
        </authorList>
    </citation>
    <scope>NUCLEOTIDE SEQUENCE</scope>
    <source>
        <strain evidence="2">XZ-24</strain>
    </source>
</reference>
<dbReference type="EMBL" id="JAUKTR010000001">
    <property type="protein sequence ID" value="MDO1557897.1"/>
    <property type="molecule type" value="Genomic_DNA"/>
</dbReference>
<keyword evidence="1" id="KW-1133">Transmembrane helix</keyword>
<proteinExistence type="predicted"/>
<keyword evidence="1" id="KW-0812">Transmembrane</keyword>
<keyword evidence="1" id="KW-0472">Membrane</keyword>
<evidence type="ECO:0000313" key="2">
    <source>
        <dbReference type="EMBL" id="MDO1557897.1"/>
    </source>
</evidence>
<sequence>MSLPMTLALLFGSAALSVFAGWRGSRPADLTRGPRMAPWRLIMLLSAAVAILALVHLFNLAGIRTGPPTPY</sequence>
<accession>A0ABT8SH52</accession>
<name>A0ABT8SH52_9CAUL</name>
<evidence type="ECO:0000256" key="1">
    <source>
        <dbReference type="SAM" id="Phobius"/>
    </source>
</evidence>
<evidence type="ECO:0008006" key="4">
    <source>
        <dbReference type="Google" id="ProtNLM"/>
    </source>
</evidence>